<sequence length="280" mass="32716">MNIKLQRIEILVSTMNRESLDFLWDMFKHNNHTDFRILIINQTTPDKQLVSDFEHINVINCFEFGVPKSRNLAIKNASADICVMADDDIVYQPNLKTTVLDAHLKHPDAAMVSFEAVDEHRKPYTDYGPEGRHSKTTLQKIYTWVISFKREVYHHHHMYYNTHFGFGATFKGGEEYVFLRNAFDKGLPMVHVSQSIVQHPNESSGRLMGSDDAVFSKAALQQRFHGNLSYFWLPKYIFFIWRHNYIVTNEVFNKFQIGLKGIQAYKRLKQTGEIDHIQDV</sequence>
<organism evidence="2 3">
    <name type="scientific">Gelidibacter sediminis</name>
    <dbReference type="NCBI Taxonomy" id="1608710"/>
    <lineage>
        <taxon>Bacteria</taxon>
        <taxon>Pseudomonadati</taxon>
        <taxon>Bacteroidota</taxon>
        <taxon>Flavobacteriia</taxon>
        <taxon>Flavobacteriales</taxon>
        <taxon>Flavobacteriaceae</taxon>
        <taxon>Gelidibacter</taxon>
    </lineage>
</organism>
<keyword evidence="3" id="KW-1185">Reference proteome</keyword>
<dbReference type="Pfam" id="PF00535">
    <property type="entry name" value="Glycos_transf_2"/>
    <property type="match status" value="1"/>
</dbReference>
<dbReference type="InterPro" id="IPR001173">
    <property type="entry name" value="Glyco_trans_2-like"/>
</dbReference>
<feature type="domain" description="Glycosyltransferase 2-like" evidence="1">
    <location>
        <begin position="10"/>
        <end position="136"/>
    </location>
</feature>
<dbReference type="InterPro" id="IPR029044">
    <property type="entry name" value="Nucleotide-diphossugar_trans"/>
</dbReference>
<name>A0A4R7PX45_9FLAO</name>
<comment type="caution">
    <text evidence="2">The sequence shown here is derived from an EMBL/GenBank/DDBJ whole genome shotgun (WGS) entry which is preliminary data.</text>
</comment>
<keyword evidence="2" id="KW-0808">Transferase</keyword>
<reference evidence="2 3" key="1">
    <citation type="submission" date="2019-03" db="EMBL/GenBank/DDBJ databases">
        <title>Genomic Encyclopedia of Archaeal and Bacterial Type Strains, Phase II (KMG-II): from individual species to whole genera.</title>
        <authorList>
            <person name="Goeker M."/>
        </authorList>
    </citation>
    <scope>NUCLEOTIDE SEQUENCE [LARGE SCALE GENOMIC DNA]</scope>
    <source>
        <strain evidence="2 3">DSM 28135</strain>
    </source>
</reference>
<dbReference type="RefSeq" id="WP_133757591.1">
    <property type="nucleotide sequence ID" value="NZ_SOBW01000008.1"/>
</dbReference>
<dbReference type="EMBL" id="SOBW01000008">
    <property type="protein sequence ID" value="TDU39515.1"/>
    <property type="molecule type" value="Genomic_DNA"/>
</dbReference>
<dbReference type="Gene3D" id="3.90.550.10">
    <property type="entry name" value="Spore Coat Polysaccharide Biosynthesis Protein SpsA, Chain A"/>
    <property type="match status" value="1"/>
</dbReference>
<evidence type="ECO:0000313" key="3">
    <source>
        <dbReference type="Proteomes" id="UP000294689"/>
    </source>
</evidence>
<evidence type="ECO:0000259" key="1">
    <source>
        <dbReference type="Pfam" id="PF00535"/>
    </source>
</evidence>
<accession>A0A4R7PX45</accession>
<dbReference type="Proteomes" id="UP000294689">
    <property type="component" value="Unassembled WGS sequence"/>
</dbReference>
<proteinExistence type="predicted"/>
<gene>
    <name evidence="2" type="ORF">BXY82_1541</name>
</gene>
<dbReference type="GO" id="GO:0016740">
    <property type="term" value="F:transferase activity"/>
    <property type="evidence" value="ECO:0007669"/>
    <property type="project" value="UniProtKB-KW"/>
</dbReference>
<dbReference type="OrthoDB" id="9778406at2"/>
<evidence type="ECO:0000313" key="2">
    <source>
        <dbReference type="EMBL" id="TDU39515.1"/>
    </source>
</evidence>
<dbReference type="SUPFAM" id="SSF53448">
    <property type="entry name" value="Nucleotide-diphospho-sugar transferases"/>
    <property type="match status" value="1"/>
</dbReference>
<protein>
    <submittedName>
        <fullName evidence="2">GT2 family glycosyltransferase</fullName>
    </submittedName>
</protein>
<dbReference type="AlphaFoldDB" id="A0A4R7PX45"/>
<dbReference type="CDD" id="cd00761">
    <property type="entry name" value="Glyco_tranf_GTA_type"/>
    <property type="match status" value="1"/>
</dbReference>